<dbReference type="OrthoDB" id="2442572at2759"/>
<sequence length="117" mass="13405">MTTRTSKTAKSRGFRFVNITPNVTRSGSPSCVNGRSLYVFNDEQLYTFQVPYQLTLNEKDLIYPSSRSRKTGDPPDSFLLFRKDFVAKYQLLHQNETICPKKISSLAAARWNEQPPP</sequence>
<feature type="non-terminal residue" evidence="1">
    <location>
        <position position="117"/>
    </location>
</feature>
<gene>
    <name evidence="1" type="ORF">DERYTH_LOCUS21529</name>
</gene>
<protein>
    <submittedName>
        <fullName evidence="1">8457_t:CDS:1</fullName>
    </submittedName>
</protein>
<comment type="caution">
    <text evidence="1">The sequence shown here is derived from an EMBL/GenBank/DDBJ whole genome shotgun (WGS) entry which is preliminary data.</text>
</comment>
<dbReference type="Proteomes" id="UP000789405">
    <property type="component" value="Unassembled WGS sequence"/>
</dbReference>
<dbReference type="EMBL" id="CAJVPY010027683">
    <property type="protein sequence ID" value="CAG8791525.1"/>
    <property type="molecule type" value="Genomic_DNA"/>
</dbReference>
<accession>A0A9N9P7U3</accession>
<proteinExistence type="predicted"/>
<organism evidence="1 2">
    <name type="scientific">Dentiscutata erythropus</name>
    <dbReference type="NCBI Taxonomy" id="1348616"/>
    <lineage>
        <taxon>Eukaryota</taxon>
        <taxon>Fungi</taxon>
        <taxon>Fungi incertae sedis</taxon>
        <taxon>Mucoromycota</taxon>
        <taxon>Glomeromycotina</taxon>
        <taxon>Glomeromycetes</taxon>
        <taxon>Diversisporales</taxon>
        <taxon>Gigasporaceae</taxon>
        <taxon>Dentiscutata</taxon>
    </lineage>
</organism>
<keyword evidence="2" id="KW-1185">Reference proteome</keyword>
<dbReference type="AlphaFoldDB" id="A0A9N9P7U3"/>
<evidence type="ECO:0000313" key="2">
    <source>
        <dbReference type="Proteomes" id="UP000789405"/>
    </source>
</evidence>
<reference evidence="1" key="1">
    <citation type="submission" date="2021-06" db="EMBL/GenBank/DDBJ databases">
        <authorList>
            <person name="Kallberg Y."/>
            <person name="Tangrot J."/>
            <person name="Rosling A."/>
        </authorList>
    </citation>
    <scope>NUCLEOTIDE SEQUENCE</scope>
    <source>
        <strain evidence="1">MA453B</strain>
    </source>
</reference>
<name>A0A9N9P7U3_9GLOM</name>
<evidence type="ECO:0000313" key="1">
    <source>
        <dbReference type="EMBL" id="CAG8791525.1"/>
    </source>
</evidence>